<comment type="caution">
    <text evidence="1">The sequence shown here is derived from an EMBL/GenBank/DDBJ whole genome shotgun (WGS) entry which is preliminary data.</text>
</comment>
<dbReference type="Proteomes" id="UP000499080">
    <property type="component" value="Unassembled WGS sequence"/>
</dbReference>
<sequence length="98" mass="11524">MPGLYRQFIFLLSDRFWYMVTRFIEVASDTNLDKSPLLAYAQLGQHTELQLWKNRLQNPLCNRVHSYIFLAYEEAKTGIPESLVEESGRHPTFKDQNS</sequence>
<accession>A0A4Y2NLK5</accession>
<proteinExistence type="predicted"/>
<name>A0A4Y2NLK5_ARAVE</name>
<reference evidence="1 2" key="1">
    <citation type="journal article" date="2019" name="Sci. Rep.">
        <title>Orb-weaving spider Araneus ventricosus genome elucidates the spidroin gene catalogue.</title>
        <authorList>
            <person name="Kono N."/>
            <person name="Nakamura H."/>
            <person name="Ohtoshi R."/>
            <person name="Moran D.A.P."/>
            <person name="Shinohara A."/>
            <person name="Yoshida Y."/>
            <person name="Fujiwara M."/>
            <person name="Mori M."/>
            <person name="Tomita M."/>
            <person name="Arakawa K."/>
        </authorList>
    </citation>
    <scope>NUCLEOTIDE SEQUENCE [LARGE SCALE GENOMIC DNA]</scope>
</reference>
<gene>
    <name evidence="1" type="ORF">AVEN_51953_1</name>
</gene>
<keyword evidence="2" id="KW-1185">Reference proteome</keyword>
<evidence type="ECO:0000313" key="1">
    <source>
        <dbReference type="EMBL" id="GBN40405.1"/>
    </source>
</evidence>
<dbReference type="AlphaFoldDB" id="A0A4Y2NLK5"/>
<evidence type="ECO:0000313" key="2">
    <source>
        <dbReference type="Proteomes" id="UP000499080"/>
    </source>
</evidence>
<dbReference type="EMBL" id="BGPR01009499">
    <property type="protein sequence ID" value="GBN40405.1"/>
    <property type="molecule type" value="Genomic_DNA"/>
</dbReference>
<protein>
    <submittedName>
        <fullName evidence="1">Uncharacterized protein</fullName>
    </submittedName>
</protein>
<organism evidence="1 2">
    <name type="scientific">Araneus ventricosus</name>
    <name type="common">Orbweaver spider</name>
    <name type="synonym">Epeira ventricosa</name>
    <dbReference type="NCBI Taxonomy" id="182803"/>
    <lineage>
        <taxon>Eukaryota</taxon>
        <taxon>Metazoa</taxon>
        <taxon>Ecdysozoa</taxon>
        <taxon>Arthropoda</taxon>
        <taxon>Chelicerata</taxon>
        <taxon>Arachnida</taxon>
        <taxon>Araneae</taxon>
        <taxon>Araneomorphae</taxon>
        <taxon>Entelegynae</taxon>
        <taxon>Araneoidea</taxon>
        <taxon>Araneidae</taxon>
        <taxon>Araneus</taxon>
    </lineage>
</organism>